<protein>
    <submittedName>
        <fullName evidence="2">Uncharacterized protein</fullName>
    </submittedName>
</protein>
<name>A0A915EM03_9BILA</name>
<dbReference type="WBParaSite" id="jg7315">
    <property type="protein sequence ID" value="jg7315"/>
    <property type="gene ID" value="jg7315"/>
</dbReference>
<accession>A0A915EM03</accession>
<organism evidence="1 2">
    <name type="scientific">Ditylenchus dipsaci</name>
    <dbReference type="NCBI Taxonomy" id="166011"/>
    <lineage>
        <taxon>Eukaryota</taxon>
        <taxon>Metazoa</taxon>
        <taxon>Ecdysozoa</taxon>
        <taxon>Nematoda</taxon>
        <taxon>Chromadorea</taxon>
        <taxon>Rhabditida</taxon>
        <taxon>Tylenchina</taxon>
        <taxon>Tylenchomorpha</taxon>
        <taxon>Sphaerularioidea</taxon>
        <taxon>Anguinidae</taxon>
        <taxon>Anguininae</taxon>
        <taxon>Ditylenchus</taxon>
    </lineage>
</organism>
<reference evidence="2" key="1">
    <citation type="submission" date="2022-11" db="UniProtKB">
        <authorList>
            <consortium name="WormBaseParasite"/>
        </authorList>
    </citation>
    <scope>IDENTIFICATION</scope>
</reference>
<dbReference type="Proteomes" id="UP000887574">
    <property type="component" value="Unplaced"/>
</dbReference>
<proteinExistence type="predicted"/>
<keyword evidence="1" id="KW-1185">Reference proteome</keyword>
<evidence type="ECO:0000313" key="1">
    <source>
        <dbReference type="Proteomes" id="UP000887574"/>
    </source>
</evidence>
<dbReference type="AlphaFoldDB" id="A0A915EM03"/>
<evidence type="ECO:0000313" key="2">
    <source>
        <dbReference type="WBParaSite" id="jg7315"/>
    </source>
</evidence>
<sequence>MPNTHTTIGTRHVFTVESTNLDTIYKHQPNHHPQYPACFSAPQQMNGCSTSSSSSLEHNPGNNTNMMPMISMGKSQSYPFNMMDAPSLLQHPQFLLLPTILMGCNRHINSSSYPTTQ</sequence>